<protein>
    <recommendedName>
        <fullName evidence="10">Type II secretion system protein K</fullName>
    </recommendedName>
</protein>
<keyword evidence="4 10" id="KW-1003">Cell membrane</keyword>
<feature type="domain" description="T2SS protein K first SAM-like" evidence="13">
    <location>
        <begin position="126"/>
        <end position="233"/>
    </location>
</feature>
<dbReference type="InterPro" id="IPR045584">
    <property type="entry name" value="Pilin-like"/>
</dbReference>
<keyword evidence="7" id="KW-0653">Protein transport</keyword>
<dbReference type="InterPro" id="IPR038072">
    <property type="entry name" value="GspK_central_sf"/>
</dbReference>
<evidence type="ECO:0000313" key="15">
    <source>
        <dbReference type="Proteomes" id="UP000574369"/>
    </source>
</evidence>
<keyword evidence="5 10" id="KW-0997">Cell inner membrane</keyword>
<comment type="caution">
    <text evidence="14">The sequence shown here is derived from an EMBL/GenBank/DDBJ whole genome shotgun (WGS) entry which is preliminary data.</text>
</comment>
<evidence type="ECO:0000256" key="10">
    <source>
        <dbReference type="PIRNR" id="PIRNR002786"/>
    </source>
</evidence>
<dbReference type="RefSeq" id="WP_088452002.1">
    <property type="nucleotide sequence ID" value="NZ_JACHXO010000005.1"/>
</dbReference>
<evidence type="ECO:0000256" key="11">
    <source>
        <dbReference type="SAM" id="MobiDB-lite"/>
    </source>
</evidence>
<dbReference type="PIRSF" id="PIRSF002786">
    <property type="entry name" value="XcpX"/>
    <property type="match status" value="1"/>
</dbReference>
<comment type="similarity">
    <text evidence="2 10">Belongs to the GSP K family.</text>
</comment>
<proteinExistence type="inferred from homology"/>
<dbReference type="PANTHER" id="PTHR38831">
    <property type="entry name" value="TYPE II SECRETION SYSTEM PROTEIN K"/>
    <property type="match status" value="1"/>
</dbReference>
<evidence type="ECO:0000256" key="8">
    <source>
        <dbReference type="ARBA" id="ARBA00022989"/>
    </source>
</evidence>
<name>A0ABR6GUC4_9BURK</name>
<comment type="subcellular location">
    <subcellularLocation>
        <location evidence="1 10">Cell inner membrane</location>
    </subcellularLocation>
</comment>
<dbReference type="Proteomes" id="UP000574369">
    <property type="component" value="Unassembled WGS sequence"/>
</dbReference>
<dbReference type="Pfam" id="PF03934">
    <property type="entry name" value="T2SSK"/>
    <property type="match status" value="1"/>
</dbReference>
<dbReference type="InterPro" id="IPR049179">
    <property type="entry name" value="T2SSK_SAM-like_2nd"/>
</dbReference>
<dbReference type="PANTHER" id="PTHR38831:SF1">
    <property type="entry name" value="TYPE II SECRETION SYSTEM PROTEIN K-RELATED"/>
    <property type="match status" value="1"/>
</dbReference>
<reference evidence="14 15" key="1">
    <citation type="submission" date="2020-08" db="EMBL/GenBank/DDBJ databases">
        <title>Genomic Encyclopedia of Type Strains, Phase III (KMG-III): the genomes of soil and plant-associated and newly described type strains.</title>
        <authorList>
            <person name="Whitman W."/>
        </authorList>
    </citation>
    <scope>NUCLEOTIDE SEQUENCE [LARGE SCALE GENOMIC DNA]</scope>
    <source>
        <strain evidence="14 15">CECT 7247</strain>
    </source>
</reference>
<accession>A0ABR6GUC4</accession>
<evidence type="ECO:0000256" key="3">
    <source>
        <dbReference type="ARBA" id="ARBA00022448"/>
    </source>
</evidence>
<evidence type="ECO:0000256" key="6">
    <source>
        <dbReference type="ARBA" id="ARBA00022692"/>
    </source>
</evidence>
<evidence type="ECO:0000256" key="7">
    <source>
        <dbReference type="ARBA" id="ARBA00022927"/>
    </source>
</evidence>
<dbReference type="Gene3D" id="3.30.1300.30">
    <property type="entry name" value="GSPII I/J protein-like"/>
    <property type="match status" value="1"/>
</dbReference>
<keyword evidence="15" id="KW-1185">Reference proteome</keyword>
<evidence type="ECO:0000256" key="9">
    <source>
        <dbReference type="ARBA" id="ARBA00023136"/>
    </source>
</evidence>
<evidence type="ECO:0000256" key="2">
    <source>
        <dbReference type="ARBA" id="ARBA00007246"/>
    </source>
</evidence>
<dbReference type="InterPro" id="IPR049031">
    <property type="entry name" value="T2SSK_SAM-like_1st"/>
</dbReference>
<keyword evidence="8" id="KW-1133">Transmembrane helix</keyword>
<dbReference type="NCBIfam" id="NF037980">
    <property type="entry name" value="T2SS_GspK"/>
    <property type="match status" value="1"/>
</dbReference>
<evidence type="ECO:0000259" key="12">
    <source>
        <dbReference type="Pfam" id="PF03934"/>
    </source>
</evidence>
<keyword evidence="3 10" id="KW-0813">Transport</keyword>
<evidence type="ECO:0000313" key="14">
    <source>
        <dbReference type="EMBL" id="MBB3195684.1"/>
    </source>
</evidence>
<evidence type="ECO:0000256" key="4">
    <source>
        <dbReference type="ARBA" id="ARBA00022475"/>
    </source>
</evidence>
<feature type="domain" description="T2SS protein K second SAM-like" evidence="12">
    <location>
        <begin position="247"/>
        <end position="309"/>
    </location>
</feature>
<dbReference type="EMBL" id="JACHXO010000005">
    <property type="protein sequence ID" value="MBB3195684.1"/>
    <property type="molecule type" value="Genomic_DNA"/>
</dbReference>
<keyword evidence="9 10" id="KW-0472">Membrane</keyword>
<dbReference type="SUPFAM" id="SSF158544">
    <property type="entry name" value="GspK insert domain-like"/>
    <property type="match status" value="1"/>
</dbReference>
<evidence type="ECO:0000256" key="5">
    <source>
        <dbReference type="ARBA" id="ARBA00022519"/>
    </source>
</evidence>
<evidence type="ECO:0000256" key="1">
    <source>
        <dbReference type="ARBA" id="ARBA00004533"/>
    </source>
</evidence>
<keyword evidence="6" id="KW-0812">Transmembrane</keyword>
<feature type="region of interest" description="Disordered" evidence="11">
    <location>
        <begin position="181"/>
        <end position="202"/>
    </location>
</feature>
<dbReference type="InterPro" id="IPR005628">
    <property type="entry name" value="GspK"/>
</dbReference>
<gene>
    <name evidence="14" type="ORF">FHS28_003090</name>
</gene>
<sequence>MTRRPRLHTRGAALLTALLIVTLVTTLAAAMLWRQARSIQIESAERGRAQSDWVLQGALDWARVILREDTRANKNAGDNAVDFGGEVWAVPLAEAKLSSFLSTDDNHSSDSGPDAYLSGRIEDAQGKFNLYNLIPQEPPNPTNPSAPPVQLAIAQRLFQSAGLNASLANDVQKRLRQAFPQPVTQTNPGGGNTGNSASDGGSPVLPIRVDQLGWLNLTADQIDRLRPYVTILPPSSSNEKTVTVTKININTAPREVLAALDARMGLGDADRIVRAREAKGITKSQIAQYLPNGVELDSIVQATSDYFVVTGQLRLDDRLVTMRSLVWRNNDFQTRVLDRQYVQQSTALIAGQGR</sequence>
<dbReference type="Pfam" id="PF21687">
    <property type="entry name" value="T2SSK_1st"/>
    <property type="match status" value="1"/>
</dbReference>
<evidence type="ECO:0000259" key="13">
    <source>
        <dbReference type="Pfam" id="PF21687"/>
    </source>
</evidence>
<dbReference type="SUPFAM" id="SSF54523">
    <property type="entry name" value="Pili subunits"/>
    <property type="match status" value="1"/>
</dbReference>
<organism evidence="14 15">
    <name type="scientific">Roseateles terrae</name>
    <dbReference type="NCBI Taxonomy" id="431060"/>
    <lineage>
        <taxon>Bacteria</taxon>
        <taxon>Pseudomonadati</taxon>
        <taxon>Pseudomonadota</taxon>
        <taxon>Betaproteobacteria</taxon>
        <taxon>Burkholderiales</taxon>
        <taxon>Sphaerotilaceae</taxon>
        <taxon>Roseateles</taxon>
    </lineage>
</organism>